<organism evidence="1 2">
    <name type="scientific">Xanthomonas euroxanthea</name>
    <dbReference type="NCBI Taxonomy" id="2259622"/>
    <lineage>
        <taxon>Bacteria</taxon>
        <taxon>Pseudomonadati</taxon>
        <taxon>Pseudomonadota</taxon>
        <taxon>Gammaproteobacteria</taxon>
        <taxon>Lysobacterales</taxon>
        <taxon>Lysobacteraceae</taxon>
        <taxon>Xanthomonas</taxon>
    </lineage>
</organism>
<accession>A0AA46C7M6</accession>
<protein>
    <submittedName>
        <fullName evidence="1">Uncharacterized protein</fullName>
    </submittedName>
</protein>
<evidence type="ECO:0000313" key="1">
    <source>
        <dbReference type="EMBL" id="SUZ27848.1"/>
    </source>
</evidence>
<proteinExistence type="predicted"/>
<gene>
    <name evidence="1" type="ORF">CPBF424_16430</name>
</gene>
<keyword evidence="2" id="KW-1185">Reference proteome</keyword>
<reference evidence="1 2" key="1">
    <citation type="submission" date="2018-06" db="EMBL/GenBank/DDBJ databases">
        <authorList>
            <person name="Pothier F. J."/>
        </authorList>
    </citation>
    <scope>NUCLEOTIDE SEQUENCE [LARGE SCALE GENOMIC DNA]</scope>
    <source>
        <strain evidence="1 2">CPBF 424</strain>
    </source>
</reference>
<dbReference type="EMBL" id="UIHB01000002">
    <property type="protein sequence ID" value="SUZ27848.1"/>
    <property type="molecule type" value="Genomic_DNA"/>
</dbReference>
<sequence length="62" mass="6519">MGADGTRGTAYHSCTTTPGIGRARLTAALRGNCANRSYPIRSIPPMYGRSASGTSIEPSAFW</sequence>
<name>A0AA46C7M6_9XANT</name>
<evidence type="ECO:0000313" key="2">
    <source>
        <dbReference type="Proteomes" id="UP000254168"/>
    </source>
</evidence>
<dbReference type="AlphaFoldDB" id="A0AA46C7M6"/>
<comment type="caution">
    <text evidence="1">The sequence shown here is derived from an EMBL/GenBank/DDBJ whole genome shotgun (WGS) entry which is preliminary data.</text>
</comment>
<dbReference type="Proteomes" id="UP000254168">
    <property type="component" value="Unassembled WGS sequence"/>
</dbReference>